<evidence type="ECO:0000256" key="7">
    <source>
        <dbReference type="SAM" id="MobiDB-lite"/>
    </source>
</evidence>
<dbReference type="SMART" id="SM00692">
    <property type="entry name" value="DM3"/>
    <property type="match status" value="1"/>
</dbReference>
<dbReference type="PANTHER" id="PTHR46927">
    <property type="entry name" value="AGAP005574-PA"/>
    <property type="match status" value="1"/>
</dbReference>
<feature type="domain" description="THAP-type" evidence="8">
    <location>
        <begin position="32"/>
        <end position="114"/>
    </location>
</feature>
<proteinExistence type="predicted"/>
<dbReference type="InterPro" id="IPR052224">
    <property type="entry name" value="THAP_domain_protein"/>
</dbReference>
<dbReference type="GO" id="GO:0003677">
    <property type="term" value="F:DNA binding"/>
    <property type="evidence" value="ECO:0007669"/>
    <property type="project" value="UniProtKB-UniRule"/>
</dbReference>
<dbReference type="InterPro" id="IPR006612">
    <property type="entry name" value="THAP_Znf"/>
</dbReference>
<evidence type="ECO:0000313" key="10">
    <source>
        <dbReference type="Proteomes" id="UP000318571"/>
    </source>
</evidence>
<dbReference type="Gene3D" id="6.20.210.20">
    <property type="entry name" value="THAP domain"/>
    <property type="match status" value="1"/>
</dbReference>
<feature type="region of interest" description="Disordered" evidence="7">
    <location>
        <begin position="180"/>
        <end position="200"/>
    </location>
</feature>
<keyword evidence="10" id="KW-1185">Reference proteome</keyword>
<evidence type="ECO:0000313" key="9">
    <source>
        <dbReference type="EMBL" id="TRY77895.1"/>
    </source>
</evidence>
<keyword evidence="3" id="KW-0862">Zinc</keyword>
<keyword evidence="4 5" id="KW-0238">DNA-binding</keyword>
<evidence type="ECO:0000256" key="2">
    <source>
        <dbReference type="ARBA" id="ARBA00022771"/>
    </source>
</evidence>
<dbReference type="SMART" id="SM00980">
    <property type="entry name" value="THAP"/>
    <property type="match status" value="1"/>
</dbReference>
<dbReference type="PROSITE" id="PS50950">
    <property type="entry name" value="ZF_THAP"/>
    <property type="match status" value="1"/>
</dbReference>
<dbReference type="Pfam" id="PF05485">
    <property type="entry name" value="THAP"/>
    <property type="match status" value="1"/>
</dbReference>
<keyword evidence="2 5" id="KW-0863">Zinc-finger</keyword>
<evidence type="ECO:0000256" key="3">
    <source>
        <dbReference type="ARBA" id="ARBA00022833"/>
    </source>
</evidence>
<evidence type="ECO:0000259" key="8">
    <source>
        <dbReference type="PROSITE" id="PS50950"/>
    </source>
</evidence>
<evidence type="ECO:0000256" key="5">
    <source>
        <dbReference type="PROSITE-ProRule" id="PRU00309"/>
    </source>
</evidence>
<dbReference type="EMBL" id="VCGU01000003">
    <property type="protein sequence ID" value="TRY77895.1"/>
    <property type="molecule type" value="Genomic_DNA"/>
</dbReference>
<evidence type="ECO:0000256" key="4">
    <source>
        <dbReference type="ARBA" id="ARBA00023125"/>
    </source>
</evidence>
<feature type="compositionally biased region" description="Basic residues" evidence="7">
    <location>
        <begin position="121"/>
        <end position="132"/>
    </location>
</feature>
<name>A0A553PJN6_TIGCA</name>
<evidence type="ECO:0000256" key="6">
    <source>
        <dbReference type="SAM" id="Coils"/>
    </source>
</evidence>
<dbReference type="OMA" id="ETICNTE"/>
<keyword evidence="1" id="KW-0479">Metal-binding</keyword>
<sequence length="378" mass="42835">MVILPLVSIGVNSKHLKLRMKIRVQHRSNYIMVKSCSAFGCVNRAKKGISSWETSFHCFPQVPELRQKWVHAIRRHNFTPTRWSSICSDHFRDEDFESNLEVKRLKSEAVPSIFKGFPHHARSRVKSTRTKVYRPPVSPSPPLAQDPSEGPSSEEPPLSPSMFTESAFLDCPALFSPEESPYLDSDPSLSTGSAGEAAIPTDLSLTGHGEEISGPSSVLRPGQIPPFHLTHQARIARDHNYNCSPDIDLVRWKMLAQQSLIVEKVKKVERFKQQCHKFKKKNQELIESLKEARSLRKKLRSAEDLVISPDRFSSREFQVVKDFVQAKPGRHRYSEESKTFAMALHKCSPQAYQLVSSLFTLPCSTTFRKLVASTDRPA</sequence>
<organism evidence="9 10">
    <name type="scientific">Tigriopus californicus</name>
    <name type="common">Marine copepod</name>
    <dbReference type="NCBI Taxonomy" id="6832"/>
    <lineage>
        <taxon>Eukaryota</taxon>
        <taxon>Metazoa</taxon>
        <taxon>Ecdysozoa</taxon>
        <taxon>Arthropoda</taxon>
        <taxon>Crustacea</taxon>
        <taxon>Multicrustacea</taxon>
        <taxon>Hexanauplia</taxon>
        <taxon>Copepoda</taxon>
        <taxon>Harpacticoida</taxon>
        <taxon>Harpacticidae</taxon>
        <taxon>Tigriopus</taxon>
    </lineage>
</organism>
<gene>
    <name evidence="9" type="ORF">TCAL_08111</name>
</gene>
<accession>A0A553PJN6</accession>
<dbReference type="AlphaFoldDB" id="A0A553PJN6"/>
<dbReference type="Proteomes" id="UP000318571">
    <property type="component" value="Chromosome 11"/>
</dbReference>
<feature type="coiled-coil region" evidence="6">
    <location>
        <begin position="268"/>
        <end position="305"/>
    </location>
</feature>
<dbReference type="InterPro" id="IPR038441">
    <property type="entry name" value="THAP_Znf_sf"/>
</dbReference>
<dbReference type="Pfam" id="PF12017">
    <property type="entry name" value="Tnp_P_element"/>
    <property type="match status" value="1"/>
</dbReference>
<protein>
    <recommendedName>
        <fullName evidence="8">THAP-type domain-containing protein</fullName>
    </recommendedName>
</protein>
<dbReference type="PANTHER" id="PTHR46927:SF3">
    <property type="entry name" value="THAP-TYPE DOMAIN-CONTAINING PROTEIN"/>
    <property type="match status" value="1"/>
</dbReference>
<dbReference type="InterPro" id="IPR021896">
    <property type="entry name" value="THAP9-like_HTH"/>
</dbReference>
<dbReference type="STRING" id="6832.A0A553PJN6"/>
<evidence type="ECO:0000256" key="1">
    <source>
        <dbReference type="ARBA" id="ARBA00022723"/>
    </source>
</evidence>
<comment type="caution">
    <text evidence="9">The sequence shown here is derived from an EMBL/GenBank/DDBJ whole genome shotgun (WGS) entry which is preliminary data.</text>
</comment>
<keyword evidence="6" id="KW-0175">Coiled coil</keyword>
<feature type="compositionally biased region" description="Low complexity" evidence="7">
    <location>
        <begin position="147"/>
        <end position="156"/>
    </location>
</feature>
<reference evidence="9 10" key="1">
    <citation type="journal article" date="2018" name="Nat. Ecol. Evol.">
        <title>Genomic signatures of mitonuclear coevolution across populations of Tigriopus californicus.</title>
        <authorList>
            <person name="Barreto F.S."/>
            <person name="Watson E.T."/>
            <person name="Lima T.G."/>
            <person name="Willett C.S."/>
            <person name="Edmands S."/>
            <person name="Li W."/>
            <person name="Burton R.S."/>
        </authorList>
    </citation>
    <scope>NUCLEOTIDE SEQUENCE [LARGE SCALE GENOMIC DNA]</scope>
    <source>
        <strain evidence="9 10">San Diego</strain>
    </source>
</reference>
<feature type="region of interest" description="Disordered" evidence="7">
    <location>
        <begin position="121"/>
        <end position="161"/>
    </location>
</feature>
<dbReference type="GO" id="GO:0008270">
    <property type="term" value="F:zinc ion binding"/>
    <property type="evidence" value="ECO:0007669"/>
    <property type="project" value="UniProtKB-KW"/>
</dbReference>
<dbReference type="SUPFAM" id="SSF57716">
    <property type="entry name" value="Glucocorticoid receptor-like (DNA-binding domain)"/>
    <property type="match status" value="1"/>
</dbReference>